<dbReference type="GO" id="GO:0046503">
    <property type="term" value="P:glycerolipid catabolic process"/>
    <property type="evidence" value="ECO:0007669"/>
    <property type="project" value="TreeGrafter"/>
</dbReference>
<accession>A0A9D2GJK0</accession>
<dbReference type="PRINTS" id="PR00111">
    <property type="entry name" value="ABHYDROLASE"/>
</dbReference>
<proteinExistence type="predicted"/>
<protein>
    <submittedName>
        <fullName evidence="2">Alpha/beta hydrolase</fullName>
    </submittedName>
</protein>
<dbReference type="Pfam" id="PF00561">
    <property type="entry name" value="Abhydrolase_1"/>
    <property type="match status" value="1"/>
</dbReference>
<comment type="caution">
    <text evidence="2">The sequence shown here is derived from an EMBL/GenBank/DDBJ whole genome shotgun (WGS) entry which is preliminary data.</text>
</comment>
<dbReference type="SUPFAM" id="SSF53474">
    <property type="entry name" value="alpha/beta-Hydrolases"/>
    <property type="match status" value="1"/>
</dbReference>
<reference evidence="2" key="2">
    <citation type="submission" date="2021-04" db="EMBL/GenBank/DDBJ databases">
        <authorList>
            <person name="Gilroy R."/>
        </authorList>
    </citation>
    <scope>NUCLEOTIDE SEQUENCE</scope>
    <source>
        <strain evidence="2">ChiBcec1-1093</strain>
    </source>
</reference>
<sequence length="229" mass="25442">MEIQLHREETGEGKPLILLHGNGEDGTYFRGQMEAFSHKYRVIAVDTRGHGKSPRGTAPFSLGQFTEDLKDFLDEMGIEKGIFLGFSDGGNIALMFALKYPSRVEALIVNGANLNPAGMKRSVLLPIELEYGMTSLLAPFSRKARRKRELLGLMVKEPYIAPEELKKISVPVLVIAGTDDMIKEEHTRQIAASLPGGELKLIRGSHFVARDNSRDFNLAVSEFLDKQEV</sequence>
<organism evidence="2 3">
    <name type="scientific">Candidatus Lachnoclostridium stercorigallinarum</name>
    <dbReference type="NCBI Taxonomy" id="2838634"/>
    <lineage>
        <taxon>Bacteria</taxon>
        <taxon>Bacillati</taxon>
        <taxon>Bacillota</taxon>
        <taxon>Clostridia</taxon>
        <taxon>Lachnospirales</taxon>
        <taxon>Lachnospiraceae</taxon>
    </lineage>
</organism>
<dbReference type="Gene3D" id="3.40.50.1820">
    <property type="entry name" value="alpha/beta hydrolase"/>
    <property type="match status" value="1"/>
</dbReference>
<evidence type="ECO:0000313" key="3">
    <source>
        <dbReference type="Proteomes" id="UP000824101"/>
    </source>
</evidence>
<dbReference type="GO" id="GO:0004806">
    <property type="term" value="F:triacylglycerol lipase activity"/>
    <property type="evidence" value="ECO:0007669"/>
    <property type="project" value="TreeGrafter"/>
</dbReference>
<feature type="domain" description="AB hydrolase-1" evidence="1">
    <location>
        <begin position="14"/>
        <end position="116"/>
    </location>
</feature>
<dbReference type="InterPro" id="IPR029058">
    <property type="entry name" value="AB_hydrolase_fold"/>
</dbReference>
<keyword evidence="2" id="KW-0378">Hydrolase</keyword>
<name>A0A9D2GJK0_9FIRM</name>
<gene>
    <name evidence="2" type="ORF">IAA17_11270</name>
</gene>
<dbReference type="AlphaFoldDB" id="A0A9D2GJK0"/>
<evidence type="ECO:0000313" key="2">
    <source>
        <dbReference type="EMBL" id="HIZ80355.1"/>
    </source>
</evidence>
<dbReference type="Proteomes" id="UP000824101">
    <property type="component" value="Unassembled WGS sequence"/>
</dbReference>
<dbReference type="InterPro" id="IPR000073">
    <property type="entry name" value="AB_hydrolase_1"/>
</dbReference>
<dbReference type="InterPro" id="IPR050471">
    <property type="entry name" value="AB_hydrolase"/>
</dbReference>
<dbReference type="EMBL" id="DXBC01000179">
    <property type="protein sequence ID" value="HIZ80355.1"/>
    <property type="molecule type" value="Genomic_DNA"/>
</dbReference>
<evidence type="ECO:0000259" key="1">
    <source>
        <dbReference type="Pfam" id="PF00561"/>
    </source>
</evidence>
<dbReference type="PANTHER" id="PTHR43433:SF5">
    <property type="entry name" value="AB HYDROLASE-1 DOMAIN-CONTAINING PROTEIN"/>
    <property type="match status" value="1"/>
</dbReference>
<reference evidence="2" key="1">
    <citation type="journal article" date="2021" name="PeerJ">
        <title>Extensive microbial diversity within the chicken gut microbiome revealed by metagenomics and culture.</title>
        <authorList>
            <person name="Gilroy R."/>
            <person name="Ravi A."/>
            <person name="Getino M."/>
            <person name="Pursley I."/>
            <person name="Horton D.L."/>
            <person name="Alikhan N.F."/>
            <person name="Baker D."/>
            <person name="Gharbi K."/>
            <person name="Hall N."/>
            <person name="Watson M."/>
            <person name="Adriaenssens E.M."/>
            <person name="Foster-Nyarko E."/>
            <person name="Jarju S."/>
            <person name="Secka A."/>
            <person name="Antonio M."/>
            <person name="Oren A."/>
            <person name="Chaudhuri R.R."/>
            <person name="La Ragione R."/>
            <person name="Hildebrand F."/>
            <person name="Pallen M.J."/>
        </authorList>
    </citation>
    <scope>NUCLEOTIDE SEQUENCE</scope>
    <source>
        <strain evidence="2">ChiBcec1-1093</strain>
    </source>
</reference>
<dbReference type="PANTHER" id="PTHR43433">
    <property type="entry name" value="HYDROLASE, ALPHA/BETA FOLD FAMILY PROTEIN"/>
    <property type="match status" value="1"/>
</dbReference>